<organism evidence="2 3">
    <name type="scientific">Prunus dulcis</name>
    <name type="common">Almond</name>
    <name type="synonym">Amygdalus dulcis</name>
    <dbReference type="NCBI Taxonomy" id="3755"/>
    <lineage>
        <taxon>Eukaryota</taxon>
        <taxon>Viridiplantae</taxon>
        <taxon>Streptophyta</taxon>
        <taxon>Embryophyta</taxon>
        <taxon>Tracheophyta</taxon>
        <taxon>Spermatophyta</taxon>
        <taxon>Magnoliopsida</taxon>
        <taxon>eudicotyledons</taxon>
        <taxon>Gunneridae</taxon>
        <taxon>Pentapetalae</taxon>
        <taxon>rosids</taxon>
        <taxon>fabids</taxon>
        <taxon>Rosales</taxon>
        <taxon>Rosaceae</taxon>
        <taxon>Amygdaloideae</taxon>
        <taxon>Amygdaleae</taxon>
        <taxon>Prunus</taxon>
    </lineage>
</organism>
<dbReference type="InParanoid" id="A0A5E4G281"/>
<sequence length="336" mass="36996">MPPSFCMARGAMEEVPVVTSQSRASLRLERVAVRAGLFATGQNCFNSFFFFVPRTRKSLSQGDHVWSTDMLEVSGRWEGEVGNENAIRKKLDLDPNMTKIKQALNIPVQFHKWRCEHWKEVGGLPLTKDIERWKLHGSDLNDLPAEQEESSIELLEERKASGRSAKDEVLMGVAPPLSTEIKCLVSLNSKKVNGMHEVQDIPLKSQPELPKTLDLPCKEAVKKQGLGHLRRSEDQTERTRAKESSLQAKSPSAARTVGLGVGDSSAGGEPVSEAIEEQVANEAAMEEDDAKGGATNEVRVDAEELANGVVEQMVLVEQNKAVVSEVDQKVTEDVID</sequence>
<feature type="region of interest" description="Disordered" evidence="1">
    <location>
        <begin position="224"/>
        <end position="274"/>
    </location>
</feature>
<evidence type="ECO:0000313" key="3">
    <source>
        <dbReference type="Proteomes" id="UP000327085"/>
    </source>
</evidence>
<gene>
    <name evidence="2" type="ORF">ALMOND_2B004866</name>
</gene>
<proteinExistence type="predicted"/>
<dbReference type="Proteomes" id="UP000327085">
    <property type="component" value="Chromosome 6"/>
</dbReference>
<protein>
    <submittedName>
        <fullName evidence="2">PREDICTED: LOC110760952</fullName>
    </submittedName>
</protein>
<dbReference type="Gramene" id="VVA33921">
    <property type="protein sequence ID" value="VVA33921"/>
    <property type="gene ID" value="Prudul26B004866"/>
</dbReference>
<name>A0A5E4G281_PRUDU</name>
<dbReference type="EMBL" id="CABIKO010000309">
    <property type="protein sequence ID" value="VVA33921.1"/>
    <property type="molecule type" value="Genomic_DNA"/>
</dbReference>
<evidence type="ECO:0000313" key="2">
    <source>
        <dbReference type="EMBL" id="VVA33921.1"/>
    </source>
</evidence>
<feature type="compositionally biased region" description="Basic and acidic residues" evidence="1">
    <location>
        <begin position="230"/>
        <end position="243"/>
    </location>
</feature>
<evidence type="ECO:0000256" key="1">
    <source>
        <dbReference type="SAM" id="MobiDB-lite"/>
    </source>
</evidence>
<accession>A0A5E4G281</accession>
<dbReference type="AlphaFoldDB" id="A0A5E4G281"/>
<reference evidence="3" key="1">
    <citation type="journal article" date="2020" name="Plant J.">
        <title>Transposons played a major role in the diversification between the closely related almond and peach genomes: results from the almond genome sequence.</title>
        <authorList>
            <person name="Alioto T."/>
            <person name="Alexiou K.G."/>
            <person name="Bardil A."/>
            <person name="Barteri F."/>
            <person name="Castanera R."/>
            <person name="Cruz F."/>
            <person name="Dhingra A."/>
            <person name="Duval H."/>
            <person name="Fernandez I Marti A."/>
            <person name="Frias L."/>
            <person name="Galan B."/>
            <person name="Garcia J.L."/>
            <person name="Howad W."/>
            <person name="Gomez-Garrido J."/>
            <person name="Gut M."/>
            <person name="Julca I."/>
            <person name="Morata J."/>
            <person name="Puigdomenech P."/>
            <person name="Ribeca P."/>
            <person name="Rubio Cabetas M.J."/>
            <person name="Vlasova A."/>
            <person name="Wirthensohn M."/>
            <person name="Garcia-Mas J."/>
            <person name="Gabaldon T."/>
            <person name="Casacuberta J.M."/>
            <person name="Arus P."/>
        </authorList>
    </citation>
    <scope>NUCLEOTIDE SEQUENCE [LARGE SCALE GENOMIC DNA]</scope>
    <source>
        <strain evidence="3">cv. Texas</strain>
    </source>
</reference>